<reference evidence="2" key="1">
    <citation type="submission" date="2019-10" db="EMBL/GenBank/DDBJ databases">
        <title>Lacipirellula parvula gen. nov., sp. nov., representing a lineage of planctomycetes widespread in freshwater anoxic habitats, and description of the family Lacipirellulaceae.</title>
        <authorList>
            <person name="Dedysh S.N."/>
            <person name="Kulichevskaya I.S."/>
            <person name="Beletsky A.V."/>
            <person name="Rakitin A.L."/>
            <person name="Mardanov A.V."/>
            <person name="Ivanova A.A."/>
            <person name="Saltykova V.X."/>
            <person name="Rijpstra W.I.C."/>
            <person name="Sinninghe Damste J.S."/>
            <person name="Ravin N.V."/>
        </authorList>
    </citation>
    <scope>NUCLEOTIDE SEQUENCE [LARGE SCALE GENOMIC DNA]</scope>
    <source>
        <strain evidence="2">PX69</strain>
    </source>
</reference>
<proteinExistence type="predicted"/>
<keyword evidence="2" id="KW-1185">Reference proteome</keyword>
<protein>
    <submittedName>
        <fullName evidence="1">Uncharacterized protein</fullName>
    </submittedName>
</protein>
<gene>
    <name evidence="1" type="ORF">PLANPX_1883</name>
</gene>
<dbReference type="KEGG" id="lpav:PLANPX_1883"/>
<accession>A0A5K7XBN9</accession>
<evidence type="ECO:0000313" key="1">
    <source>
        <dbReference type="EMBL" id="BBO32271.1"/>
    </source>
</evidence>
<dbReference type="EMBL" id="AP021861">
    <property type="protein sequence ID" value="BBO32271.1"/>
    <property type="molecule type" value="Genomic_DNA"/>
</dbReference>
<organism evidence="1 2">
    <name type="scientific">Lacipirellula parvula</name>
    <dbReference type="NCBI Taxonomy" id="2650471"/>
    <lineage>
        <taxon>Bacteria</taxon>
        <taxon>Pseudomonadati</taxon>
        <taxon>Planctomycetota</taxon>
        <taxon>Planctomycetia</taxon>
        <taxon>Pirellulales</taxon>
        <taxon>Lacipirellulaceae</taxon>
        <taxon>Lacipirellula</taxon>
    </lineage>
</organism>
<sequence length="184" mass="19990">MRFEPLRSLDMARSHYRRNEESAAANEIDKATSWLKLAESTASPADKEKLTSVASELSTLAKDIRSGDIVAAEKLDGELGKAAQALAGWHYSRAKDAQGKNNDADAGHDLELAAAYLQHAANSAHVEFGPDVQEVITRTYRHGKLTSESATVQHDNLGKDLQQIEKAIHDLGEQMVKAAKVAKS</sequence>
<dbReference type="AlphaFoldDB" id="A0A5K7XBN9"/>
<name>A0A5K7XBN9_9BACT</name>
<evidence type="ECO:0000313" key="2">
    <source>
        <dbReference type="Proteomes" id="UP000326837"/>
    </source>
</evidence>
<dbReference type="Proteomes" id="UP000326837">
    <property type="component" value="Chromosome"/>
</dbReference>